<dbReference type="EnsemblMetazoa" id="XM_022812121">
    <property type="protein sequence ID" value="XP_022667856"/>
    <property type="gene ID" value="LOC111253135"/>
</dbReference>
<comment type="subcellular location">
    <subcellularLocation>
        <location evidence="1 5">Membrane</location>
        <topology evidence="1 5">Multi-pass membrane protein</topology>
    </subcellularLocation>
</comment>
<protein>
    <recommendedName>
        <fullName evidence="5">PRA1 family protein</fullName>
    </recommendedName>
</protein>
<accession>A0A7M7KRT4</accession>
<evidence type="ECO:0000256" key="5">
    <source>
        <dbReference type="RuleBase" id="RU363107"/>
    </source>
</evidence>
<proteinExistence type="inferred from homology"/>
<dbReference type="GO" id="GO:0016020">
    <property type="term" value="C:membrane"/>
    <property type="evidence" value="ECO:0007669"/>
    <property type="project" value="UniProtKB-SubCell"/>
</dbReference>
<dbReference type="Pfam" id="PF03208">
    <property type="entry name" value="PRA1"/>
    <property type="match status" value="1"/>
</dbReference>
<keyword evidence="7" id="KW-1185">Reference proteome</keyword>
<dbReference type="AlphaFoldDB" id="A0A7M7KRT4"/>
<dbReference type="Proteomes" id="UP000594260">
    <property type="component" value="Unplaced"/>
</dbReference>
<dbReference type="FunCoup" id="A0A7M7KRT4">
    <property type="interactions" value="754"/>
</dbReference>
<dbReference type="RefSeq" id="XP_022667856.1">
    <property type="nucleotide sequence ID" value="XM_022812121.1"/>
</dbReference>
<dbReference type="KEGG" id="vde:111253135"/>
<keyword evidence="2 5" id="KW-0812">Transmembrane</keyword>
<evidence type="ECO:0000256" key="3">
    <source>
        <dbReference type="ARBA" id="ARBA00022989"/>
    </source>
</evidence>
<dbReference type="GeneID" id="111253135"/>
<evidence type="ECO:0000313" key="6">
    <source>
        <dbReference type="EnsemblMetazoa" id="XP_022667856"/>
    </source>
</evidence>
<dbReference type="PANTHER" id="PTHR12859">
    <property type="entry name" value="PRA1 PROTEIN"/>
    <property type="match status" value="1"/>
</dbReference>
<evidence type="ECO:0000256" key="2">
    <source>
        <dbReference type="ARBA" id="ARBA00022692"/>
    </source>
</evidence>
<reference evidence="6" key="1">
    <citation type="submission" date="2021-01" db="UniProtKB">
        <authorList>
            <consortium name="EnsemblMetazoa"/>
        </authorList>
    </citation>
    <scope>IDENTIFICATION</scope>
</reference>
<dbReference type="OMA" id="GDPQRWC"/>
<dbReference type="RefSeq" id="XP_022667855.1">
    <property type="nucleotide sequence ID" value="XM_022812120.1"/>
</dbReference>
<feature type="transmembrane region" description="Helical" evidence="5">
    <location>
        <begin position="124"/>
        <end position="141"/>
    </location>
</feature>
<evidence type="ECO:0000313" key="7">
    <source>
        <dbReference type="Proteomes" id="UP000594260"/>
    </source>
</evidence>
<feature type="transmembrane region" description="Helical" evidence="5">
    <location>
        <begin position="49"/>
        <end position="81"/>
    </location>
</feature>
<dbReference type="OrthoDB" id="18213at2759"/>
<keyword evidence="4 5" id="KW-0472">Membrane</keyword>
<dbReference type="RefSeq" id="XP_022667857.1">
    <property type="nucleotide sequence ID" value="XM_022812122.1"/>
</dbReference>
<dbReference type="InParanoid" id="A0A7M7KRT4"/>
<comment type="similarity">
    <text evidence="5">Belongs to the PRA1 family.</text>
</comment>
<keyword evidence="3 5" id="KW-1133">Transmembrane helix</keyword>
<dbReference type="EnsemblMetazoa" id="XM_022812120">
    <property type="protein sequence ID" value="XP_022667855"/>
    <property type="gene ID" value="LOC111253135"/>
</dbReference>
<evidence type="ECO:0000256" key="4">
    <source>
        <dbReference type="ARBA" id="ARBA00023136"/>
    </source>
</evidence>
<dbReference type="PANTHER" id="PTHR12859:SF0">
    <property type="entry name" value="PRA1 FAMILY PROTEIN"/>
    <property type="match status" value="1"/>
</dbReference>
<sequence>MTDSFTTPPFRPIDDFLGAGARFQIPNVQDLDKWANRVLNNLIYYQTNYFAVIGIVFLLVGFFYPGQLLVGMIATLATLALQDYLDRHQAAFARLKRQRPGICLVIMLSGGYMVVALVGSVLVFLFGIALPVLIVFIHASLRLRSLKSKVFNQVERLGAVRTPMGFVLELLGETFDHLGVVN</sequence>
<evidence type="ECO:0000256" key="1">
    <source>
        <dbReference type="ARBA" id="ARBA00004141"/>
    </source>
</evidence>
<organism evidence="6 7">
    <name type="scientific">Varroa destructor</name>
    <name type="common">Honeybee mite</name>
    <dbReference type="NCBI Taxonomy" id="109461"/>
    <lineage>
        <taxon>Eukaryota</taxon>
        <taxon>Metazoa</taxon>
        <taxon>Ecdysozoa</taxon>
        <taxon>Arthropoda</taxon>
        <taxon>Chelicerata</taxon>
        <taxon>Arachnida</taxon>
        <taxon>Acari</taxon>
        <taxon>Parasitiformes</taxon>
        <taxon>Mesostigmata</taxon>
        <taxon>Gamasina</taxon>
        <taxon>Dermanyssoidea</taxon>
        <taxon>Varroidae</taxon>
        <taxon>Varroa</taxon>
    </lineage>
</organism>
<name>A0A7M7KRT4_VARDE</name>
<dbReference type="EnsemblMetazoa" id="XM_022812122">
    <property type="protein sequence ID" value="XP_022667857"/>
    <property type="gene ID" value="LOC111253135"/>
</dbReference>
<dbReference type="InterPro" id="IPR004895">
    <property type="entry name" value="Prenylated_rab_accept_PRA1"/>
</dbReference>